<keyword evidence="4" id="KW-0804">Transcription</keyword>
<keyword evidence="7" id="KW-1185">Reference proteome</keyword>
<reference evidence="6 7" key="1">
    <citation type="journal article" date="2010" name="Stand. Genomic Sci.">
        <title>Complete genome sequence of Spirosoma linguale type strain (1).</title>
        <authorList>
            <person name="Lail K."/>
            <person name="Sikorski J."/>
            <person name="Saunders E."/>
            <person name="Lapidus A."/>
            <person name="Glavina Del Rio T."/>
            <person name="Copeland A."/>
            <person name="Tice H."/>
            <person name="Cheng J.-F."/>
            <person name="Lucas S."/>
            <person name="Nolan M."/>
            <person name="Bruce D."/>
            <person name="Goodwin L."/>
            <person name="Pitluck S."/>
            <person name="Ivanova N."/>
            <person name="Mavromatis K."/>
            <person name="Ovchinnikova G."/>
            <person name="Pati A."/>
            <person name="Chen A."/>
            <person name="Palaniappan K."/>
            <person name="Land M."/>
            <person name="Hauser L."/>
            <person name="Chang Y.-J."/>
            <person name="Jeffries C.D."/>
            <person name="Chain P."/>
            <person name="Brettin T."/>
            <person name="Detter J.C."/>
            <person name="Schuetze A."/>
            <person name="Rohde M."/>
            <person name="Tindall B.J."/>
            <person name="Goeker M."/>
            <person name="Bristow J."/>
            <person name="Eisen J.A."/>
            <person name="Markowitz V."/>
            <person name="Hugenholtz P."/>
            <person name="Kyrpides N.C."/>
            <person name="Klenk H.-P."/>
            <person name="Chen F."/>
        </authorList>
    </citation>
    <scope>NUCLEOTIDE SEQUENCE [LARGE SCALE GENOMIC DNA]</scope>
    <source>
        <strain evidence="7">ATCC 33905 / DSM 74 / LMG 10896 / Claus 1</strain>
    </source>
</reference>
<dbReference type="HOGENOM" id="CLU_060699_2_1_10"/>
<dbReference type="InterPro" id="IPR036388">
    <property type="entry name" value="WH-like_DNA-bd_sf"/>
</dbReference>
<evidence type="ECO:0000256" key="4">
    <source>
        <dbReference type="ARBA" id="ARBA00023163"/>
    </source>
</evidence>
<dbReference type="PANTHER" id="PTHR30363:SF4">
    <property type="entry name" value="GLYCEROL-3-PHOSPHATE REGULON REPRESSOR"/>
    <property type="match status" value="1"/>
</dbReference>
<evidence type="ECO:0000256" key="2">
    <source>
        <dbReference type="ARBA" id="ARBA00023015"/>
    </source>
</evidence>
<dbReference type="InterPro" id="IPR014036">
    <property type="entry name" value="DeoR-like_C"/>
</dbReference>
<dbReference type="SUPFAM" id="SSF100950">
    <property type="entry name" value="NagB/RpiA/CoA transferase-like"/>
    <property type="match status" value="1"/>
</dbReference>
<dbReference type="GO" id="GO:0003700">
    <property type="term" value="F:DNA-binding transcription factor activity"/>
    <property type="evidence" value="ECO:0007669"/>
    <property type="project" value="InterPro"/>
</dbReference>
<dbReference type="EMBL" id="CP001769">
    <property type="protein sequence ID" value="ADB36900.1"/>
    <property type="molecule type" value="Genomic_DNA"/>
</dbReference>
<dbReference type="Pfam" id="PF08220">
    <property type="entry name" value="HTH_DeoR"/>
    <property type="match status" value="1"/>
</dbReference>
<dbReference type="Gene3D" id="1.10.10.10">
    <property type="entry name" value="Winged helix-like DNA-binding domain superfamily/Winged helix DNA-binding domain"/>
    <property type="match status" value="1"/>
</dbReference>
<evidence type="ECO:0000313" key="6">
    <source>
        <dbReference type="EMBL" id="ADB36900.1"/>
    </source>
</evidence>
<dbReference type="KEGG" id="sli:Slin_0841"/>
<dbReference type="InterPro" id="IPR001034">
    <property type="entry name" value="DeoR_HTH"/>
</dbReference>
<feature type="domain" description="HTH deoR-type" evidence="5">
    <location>
        <begin position="3"/>
        <end position="58"/>
    </location>
</feature>
<dbReference type="PRINTS" id="PR00037">
    <property type="entry name" value="HTHLACR"/>
</dbReference>
<dbReference type="Pfam" id="PF00455">
    <property type="entry name" value="DeoRC"/>
    <property type="match status" value="1"/>
</dbReference>
<dbReference type="GO" id="GO:0003677">
    <property type="term" value="F:DNA binding"/>
    <property type="evidence" value="ECO:0007669"/>
    <property type="project" value="UniProtKB-KW"/>
</dbReference>
<dbReference type="InterPro" id="IPR050313">
    <property type="entry name" value="Carb_Metab_HTH_regulators"/>
</dbReference>
<proteinExistence type="predicted"/>
<dbReference type="PROSITE" id="PS51000">
    <property type="entry name" value="HTH_DEOR_2"/>
    <property type="match status" value="1"/>
</dbReference>
<dbReference type="SMART" id="SM01134">
    <property type="entry name" value="DeoRC"/>
    <property type="match status" value="1"/>
</dbReference>
<sequence>MLKEVRFGFILDKVSTLNQVGLQELALDLGVSEDTVRRDIDVLSRRGLLQKVRGGAISPAVNPLSFQDRQDCFTDGKRRIGLKVQELLLTAQTVFMDGGTTMVAVASCIPLTAPLRIITNNMALLPVLGHHESVELIVLGGQYNPVTKTNMGHQTCQQALNYQADLFLMGACSIDSQMGVTASMAAEGEIKKVMFDASRQVAVLSNQEKLGTVDFFNVTRLADIDWLITDLNRDDNRLDAYRLTGLNIL</sequence>
<dbReference type="InterPro" id="IPR018356">
    <property type="entry name" value="Tscrpt_reg_HTH_DeoR_CS"/>
</dbReference>
<gene>
    <name evidence="6" type="ordered locus">Slin_0841</name>
</gene>
<dbReference type="SUPFAM" id="SSF46785">
    <property type="entry name" value="Winged helix' DNA-binding domain"/>
    <property type="match status" value="1"/>
</dbReference>
<dbReference type="SMART" id="SM00420">
    <property type="entry name" value="HTH_DEOR"/>
    <property type="match status" value="1"/>
</dbReference>
<evidence type="ECO:0000259" key="5">
    <source>
        <dbReference type="PROSITE" id="PS51000"/>
    </source>
</evidence>
<keyword evidence="1" id="KW-0678">Repressor</keyword>
<dbReference type="InterPro" id="IPR037171">
    <property type="entry name" value="NagB/RpiA_transferase-like"/>
</dbReference>
<accession>D2QI12</accession>
<dbReference type="RefSeq" id="WP_012925452.1">
    <property type="nucleotide sequence ID" value="NC_013730.1"/>
</dbReference>
<dbReference type="InterPro" id="IPR036390">
    <property type="entry name" value="WH_DNA-bd_sf"/>
</dbReference>
<evidence type="ECO:0000256" key="1">
    <source>
        <dbReference type="ARBA" id="ARBA00022491"/>
    </source>
</evidence>
<organism evidence="6 7">
    <name type="scientific">Spirosoma linguale (strain ATCC 33905 / DSM 74 / LMG 10896 / Claus 1)</name>
    <dbReference type="NCBI Taxonomy" id="504472"/>
    <lineage>
        <taxon>Bacteria</taxon>
        <taxon>Pseudomonadati</taxon>
        <taxon>Bacteroidota</taxon>
        <taxon>Cytophagia</taxon>
        <taxon>Cytophagales</taxon>
        <taxon>Cytophagaceae</taxon>
        <taxon>Spirosoma</taxon>
    </lineage>
</organism>
<dbReference type="STRING" id="504472.Slin_0841"/>
<dbReference type="Proteomes" id="UP000002028">
    <property type="component" value="Chromosome"/>
</dbReference>
<evidence type="ECO:0000256" key="3">
    <source>
        <dbReference type="ARBA" id="ARBA00023125"/>
    </source>
</evidence>
<dbReference type="PROSITE" id="PS00894">
    <property type="entry name" value="HTH_DEOR_1"/>
    <property type="match status" value="1"/>
</dbReference>
<name>D2QI12_SPILD</name>
<dbReference type="PANTHER" id="PTHR30363">
    <property type="entry name" value="HTH-TYPE TRANSCRIPTIONAL REGULATOR SRLR-RELATED"/>
    <property type="match status" value="1"/>
</dbReference>
<dbReference type="eggNOG" id="COG1349">
    <property type="taxonomic scope" value="Bacteria"/>
</dbReference>
<evidence type="ECO:0000313" key="7">
    <source>
        <dbReference type="Proteomes" id="UP000002028"/>
    </source>
</evidence>
<keyword evidence="3" id="KW-0238">DNA-binding</keyword>
<protein>
    <submittedName>
        <fullName evidence="6">Transcriptional regulator, DeoR family</fullName>
    </submittedName>
</protein>
<dbReference type="AlphaFoldDB" id="D2QI12"/>
<keyword evidence="2" id="KW-0805">Transcription regulation</keyword>